<organism evidence="12 13">
    <name type="scientific">Blastocystis sp. subtype 1 (strain ATCC 50177 / NandII)</name>
    <dbReference type="NCBI Taxonomy" id="478820"/>
    <lineage>
        <taxon>Eukaryota</taxon>
        <taxon>Sar</taxon>
        <taxon>Stramenopiles</taxon>
        <taxon>Bigyra</taxon>
        <taxon>Opalozoa</taxon>
        <taxon>Opalinata</taxon>
        <taxon>Blastocystidae</taxon>
        <taxon>Blastocystis</taxon>
    </lineage>
</organism>
<dbReference type="UniPathway" id="UPA00558"/>
<dbReference type="STRING" id="478820.A0A196SCA7"/>
<proteinExistence type="predicted"/>
<keyword evidence="10" id="KW-0670">Pyruvate</keyword>
<dbReference type="EMBL" id="LXWW01000219">
    <property type="protein sequence ID" value="OAO14680.1"/>
    <property type="molecule type" value="Genomic_DNA"/>
</dbReference>
<keyword evidence="6" id="KW-0443">Lipid metabolism</keyword>
<dbReference type="PANTHER" id="PTHR10067">
    <property type="entry name" value="PHOSPHATIDYLSERINE DECARBOXYLASE"/>
    <property type="match status" value="1"/>
</dbReference>
<evidence type="ECO:0000256" key="5">
    <source>
        <dbReference type="ARBA" id="ARBA00022793"/>
    </source>
</evidence>
<accession>A0A196SCA7</accession>
<dbReference type="AlphaFoldDB" id="A0A196SCA7"/>
<dbReference type="InterPro" id="IPR033177">
    <property type="entry name" value="PSD-B"/>
</dbReference>
<dbReference type="PANTHER" id="PTHR10067:SF6">
    <property type="entry name" value="PHOSPHATIDYLSERINE DECARBOXYLASE PROENZYME, MITOCHONDRIAL"/>
    <property type="match status" value="1"/>
</dbReference>
<gene>
    <name evidence="12" type="ORF">AV274_3591</name>
</gene>
<dbReference type="GO" id="GO:0004609">
    <property type="term" value="F:phosphatidylserine decarboxylase activity"/>
    <property type="evidence" value="ECO:0007669"/>
    <property type="project" value="UniProtKB-EC"/>
</dbReference>
<protein>
    <recommendedName>
        <fullName evidence="3">phosphatidylserine decarboxylase</fullName>
        <ecNumber evidence="3">4.1.1.65</ecNumber>
    </recommendedName>
</protein>
<dbReference type="Proteomes" id="UP000078348">
    <property type="component" value="Unassembled WGS sequence"/>
</dbReference>
<evidence type="ECO:0000256" key="6">
    <source>
        <dbReference type="ARBA" id="ARBA00023098"/>
    </source>
</evidence>
<keyword evidence="8" id="KW-0456">Lyase</keyword>
<keyword evidence="4" id="KW-0444">Lipid biosynthesis</keyword>
<dbReference type="InterPro" id="IPR003817">
    <property type="entry name" value="PS_Dcarbxylase"/>
</dbReference>
<comment type="pathway">
    <text evidence="2">Lipid metabolism.</text>
</comment>
<dbReference type="OrthoDB" id="4330at2759"/>
<dbReference type="GO" id="GO:0005739">
    <property type="term" value="C:mitochondrion"/>
    <property type="evidence" value="ECO:0007669"/>
    <property type="project" value="TreeGrafter"/>
</dbReference>
<keyword evidence="7" id="KW-0594">Phospholipid biosynthesis</keyword>
<evidence type="ECO:0000256" key="10">
    <source>
        <dbReference type="ARBA" id="ARBA00023317"/>
    </source>
</evidence>
<evidence type="ECO:0000256" key="7">
    <source>
        <dbReference type="ARBA" id="ARBA00023209"/>
    </source>
</evidence>
<evidence type="ECO:0000256" key="2">
    <source>
        <dbReference type="ARBA" id="ARBA00005189"/>
    </source>
</evidence>
<evidence type="ECO:0000256" key="9">
    <source>
        <dbReference type="ARBA" id="ARBA00023264"/>
    </source>
</evidence>
<evidence type="ECO:0000256" key="1">
    <source>
        <dbReference type="ARBA" id="ARBA00001928"/>
    </source>
</evidence>
<dbReference type="EC" id="4.1.1.65" evidence="3"/>
<evidence type="ECO:0000313" key="13">
    <source>
        <dbReference type="Proteomes" id="UP000078348"/>
    </source>
</evidence>
<dbReference type="GO" id="GO:0006646">
    <property type="term" value="P:phosphatidylethanolamine biosynthetic process"/>
    <property type="evidence" value="ECO:0007669"/>
    <property type="project" value="UniProtKB-UniPathway"/>
</dbReference>
<evidence type="ECO:0000256" key="3">
    <source>
        <dbReference type="ARBA" id="ARBA00012243"/>
    </source>
</evidence>
<dbReference type="NCBIfam" id="TIGR00163">
    <property type="entry name" value="PS_decarb"/>
    <property type="match status" value="1"/>
</dbReference>
<evidence type="ECO:0000256" key="11">
    <source>
        <dbReference type="ARBA" id="ARBA00024326"/>
    </source>
</evidence>
<evidence type="ECO:0000256" key="8">
    <source>
        <dbReference type="ARBA" id="ARBA00023239"/>
    </source>
</evidence>
<sequence>MYSVANAVHTATRNPSVWRSFGTAKSEAKPFWRRIVNMTTVTVAASGGVLWYAYTHPFDRETYIQSLSNPTAYEMEGLTPKQIAAHTFLMNRTCSRLMGKAMNLEIPKSWRKPLYSRVSKWIGINVDEFEGNFEDYKTPNAFFTRDLKKGVRPIVRCKNLILSPVDGTVSIYEKNLPTSNAIQLHQVKGVRYDLNEFVGEPVHIADSNNLYSVVLYLSPANYHRIHAPSNFAVENRVHVPGQLLPVKAFYANKVKGLFTLNERVVLNGRWQEGFFSMGLVGAFNVGSILLENTKDPVVTNRPNELLYKNYRHRARYEAPWEVGQGEKVGAFEMGSTVVLAFEAPQFTWLVAPGEKVRVGQPLGYVEYDEEVERVTEVEYPEAVRRGLLECDECAEQPAETAESVEEVESTEVVKDVVESVESVSDVVNVVEEVKDVVEVVNEVDAVEKEMDAVVSEIAEEVVKEVVEEPEVPVVPEVIEPVNEVVEEDAWILHPASWERKNEDMW</sequence>
<dbReference type="Pfam" id="PF02666">
    <property type="entry name" value="PS_Dcarbxylase"/>
    <property type="match status" value="1"/>
</dbReference>
<keyword evidence="5" id="KW-0210">Decarboxylase</keyword>
<evidence type="ECO:0000256" key="4">
    <source>
        <dbReference type="ARBA" id="ARBA00022516"/>
    </source>
</evidence>
<comment type="caution">
    <text evidence="12">The sequence shown here is derived from an EMBL/GenBank/DDBJ whole genome shotgun (WGS) entry which is preliminary data.</text>
</comment>
<comment type="pathway">
    <text evidence="11">Phospholipid metabolism; phosphatidylethanolamine biosynthesis.</text>
</comment>
<name>A0A196SCA7_BLAHN</name>
<reference evidence="12 13" key="1">
    <citation type="submission" date="2016-05" db="EMBL/GenBank/DDBJ databases">
        <title>Nuclear genome of Blastocystis sp. subtype 1 NandII.</title>
        <authorList>
            <person name="Gentekaki E."/>
            <person name="Curtis B."/>
            <person name="Stairs C."/>
            <person name="Eme L."/>
            <person name="Herman E."/>
            <person name="Klimes V."/>
            <person name="Arias M.C."/>
            <person name="Elias M."/>
            <person name="Hilliou F."/>
            <person name="Klute M."/>
            <person name="Malik S.-B."/>
            <person name="Pightling A."/>
            <person name="Rachubinski R."/>
            <person name="Salas D."/>
            <person name="Schlacht A."/>
            <person name="Suga H."/>
            <person name="Archibald J."/>
            <person name="Ball S.G."/>
            <person name="Clark G."/>
            <person name="Dacks J."/>
            <person name="Van Der Giezen M."/>
            <person name="Tsaousis A."/>
            <person name="Roger A."/>
        </authorList>
    </citation>
    <scope>NUCLEOTIDE SEQUENCE [LARGE SCALE GENOMIC DNA]</scope>
    <source>
        <strain evidence="13">ATCC 50177 / NandII</strain>
    </source>
</reference>
<comment type="cofactor">
    <cofactor evidence="1">
        <name>pyruvate</name>
        <dbReference type="ChEBI" id="CHEBI:15361"/>
    </cofactor>
</comment>
<keyword evidence="13" id="KW-1185">Reference proteome</keyword>
<keyword evidence="9" id="KW-1208">Phospholipid metabolism</keyword>
<evidence type="ECO:0000313" key="12">
    <source>
        <dbReference type="EMBL" id="OAO14680.1"/>
    </source>
</evidence>